<evidence type="ECO:0000256" key="1">
    <source>
        <dbReference type="SAM" id="Phobius"/>
    </source>
</evidence>
<sequence>MVVEWSFVVFALKVGVMRLLKAFFADNRGATAIEYGLIAAIICTALISGLGFFTNALQNVFNVINNNLPAN</sequence>
<reference evidence="2 3" key="1">
    <citation type="submission" date="2020-08" db="EMBL/GenBank/DDBJ databases">
        <title>Genomic Encyclopedia of Type Strains, Phase IV (KMG-V): Genome sequencing to study the core and pangenomes of soil and plant-associated prokaryotes.</title>
        <authorList>
            <person name="Whitman W."/>
        </authorList>
    </citation>
    <scope>NUCLEOTIDE SEQUENCE [LARGE SCALE GENOMIC DNA]</scope>
    <source>
        <strain evidence="2 3">SEMIA 415</strain>
    </source>
</reference>
<comment type="caution">
    <text evidence="2">The sequence shown here is derived from an EMBL/GenBank/DDBJ whole genome shotgun (WGS) entry which is preliminary data.</text>
</comment>
<dbReference type="EMBL" id="JACIGO010000016">
    <property type="protein sequence ID" value="MBB4294282.1"/>
    <property type="molecule type" value="Genomic_DNA"/>
</dbReference>
<gene>
    <name evidence="2" type="ORF">GGE16_006382</name>
</gene>
<keyword evidence="1" id="KW-0812">Transmembrane</keyword>
<dbReference type="Proteomes" id="UP000538507">
    <property type="component" value="Unassembled WGS sequence"/>
</dbReference>
<proteinExistence type="predicted"/>
<name>A0AAE2SZL6_RHILE</name>
<dbReference type="AlphaFoldDB" id="A0AAE2SZL6"/>
<keyword evidence="1" id="KW-1133">Transmembrane helix</keyword>
<evidence type="ECO:0000313" key="2">
    <source>
        <dbReference type="EMBL" id="MBB4294282.1"/>
    </source>
</evidence>
<feature type="transmembrane region" description="Helical" evidence="1">
    <location>
        <begin position="36"/>
        <end position="57"/>
    </location>
</feature>
<keyword evidence="1" id="KW-0472">Membrane</keyword>
<dbReference type="InterPro" id="IPR007047">
    <property type="entry name" value="Flp_Fap"/>
</dbReference>
<protein>
    <submittedName>
        <fullName evidence="2">Pilus assembly protein Flp/PilA</fullName>
    </submittedName>
</protein>
<dbReference type="Pfam" id="PF04964">
    <property type="entry name" value="Flp_Fap"/>
    <property type="match status" value="1"/>
</dbReference>
<evidence type="ECO:0000313" key="3">
    <source>
        <dbReference type="Proteomes" id="UP000538507"/>
    </source>
</evidence>
<organism evidence="2 3">
    <name type="scientific">Rhizobium leguminosarum</name>
    <dbReference type="NCBI Taxonomy" id="384"/>
    <lineage>
        <taxon>Bacteria</taxon>
        <taxon>Pseudomonadati</taxon>
        <taxon>Pseudomonadota</taxon>
        <taxon>Alphaproteobacteria</taxon>
        <taxon>Hyphomicrobiales</taxon>
        <taxon>Rhizobiaceae</taxon>
        <taxon>Rhizobium/Agrobacterium group</taxon>
        <taxon>Rhizobium</taxon>
    </lineage>
</organism>
<accession>A0AAE2SZL6</accession>